<dbReference type="GO" id="GO:0016740">
    <property type="term" value="F:transferase activity"/>
    <property type="evidence" value="ECO:0007669"/>
    <property type="project" value="UniProtKB-KW"/>
</dbReference>
<sequence>MKSRSGEISEAAYIHPQAILDEAVSVEAGTRIWAFSHILSGAVIGRDCNVCDHTFIEGDVTLGDRVTVKSGVYLWDGLIVEDDVFIGPAAVFTNDQRPRSNKHPDEYPETRLARGCSIGANATILPGIHVGCWAMVGAGSVVTRDVKEFSMVYGNPARFAGWVCACGDSLSIEGPGSVECRCGYRYKLEDNRLNREGQS</sequence>
<dbReference type="Pfam" id="PF14602">
    <property type="entry name" value="Hexapep_2"/>
    <property type="match status" value="1"/>
</dbReference>
<dbReference type="InterPro" id="IPR018357">
    <property type="entry name" value="Hexapep_transf_CS"/>
</dbReference>
<evidence type="ECO:0008006" key="3">
    <source>
        <dbReference type="Google" id="ProtNLM"/>
    </source>
</evidence>
<evidence type="ECO:0000256" key="1">
    <source>
        <dbReference type="ARBA" id="ARBA00022679"/>
    </source>
</evidence>
<evidence type="ECO:0000313" key="2">
    <source>
        <dbReference type="EMBL" id="VAW75201.1"/>
    </source>
</evidence>
<dbReference type="Gene3D" id="2.160.10.10">
    <property type="entry name" value="Hexapeptide repeat proteins"/>
    <property type="match status" value="1"/>
</dbReference>
<name>A0A3B0Y6H0_9ZZZZ</name>
<dbReference type="CDD" id="cd03358">
    <property type="entry name" value="LbH_WxcM_N_like"/>
    <property type="match status" value="1"/>
</dbReference>
<reference evidence="2" key="1">
    <citation type="submission" date="2018-06" db="EMBL/GenBank/DDBJ databases">
        <authorList>
            <person name="Zhirakovskaya E."/>
        </authorList>
    </citation>
    <scope>NUCLEOTIDE SEQUENCE</scope>
</reference>
<protein>
    <recommendedName>
        <fullName evidence="3">N-acetyltransferase</fullName>
    </recommendedName>
</protein>
<dbReference type="AlphaFoldDB" id="A0A3B0Y6H0"/>
<dbReference type="InterPro" id="IPR001451">
    <property type="entry name" value="Hexapep"/>
</dbReference>
<dbReference type="InterPro" id="IPR050179">
    <property type="entry name" value="Trans_hexapeptide_repeat"/>
</dbReference>
<dbReference type="PANTHER" id="PTHR43300:SF4">
    <property type="entry name" value="ACYL-[ACYL-CARRIER-PROTEIN]--UDP-N-ACETYLGLUCOSAMINE O-ACYLTRANSFERASE"/>
    <property type="match status" value="1"/>
</dbReference>
<keyword evidence="1" id="KW-0808">Transferase</keyword>
<proteinExistence type="predicted"/>
<organism evidence="2">
    <name type="scientific">hydrothermal vent metagenome</name>
    <dbReference type="NCBI Taxonomy" id="652676"/>
    <lineage>
        <taxon>unclassified sequences</taxon>
        <taxon>metagenomes</taxon>
        <taxon>ecological metagenomes</taxon>
    </lineage>
</organism>
<dbReference type="PROSITE" id="PS00101">
    <property type="entry name" value="HEXAPEP_TRANSFERASES"/>
    <property type="match status" value="1"/>
</dbReference>
<accession>A0A3B0Y6H0</accession>
<gene>
    <name evidence="2" type="ORF">MNBD_GAMMA14-968</name>
</gene>
<dbReference type="PANTHER" id="PTHR43300">
    <property type="entry name" value="ACETYLTRANSFERASE"/>
    <property type="match status" value="1"/>
</dbReference>
<dbReference type="EMBL" id="UOFM01000124">
    <property type="protein sequence ID" value="VAW75201.1"/>
    <property type="molecule type" value="Genomic_DNA"/>
</dbReference>
<dbReference type="SUPFAM" id="SSF51161">
    <property type="entry name" value="Trimeric LpxA-like enzymes"/>
    <property type="match status" value="1"/>
</dbReference>
<dbReference type="InterPro" id="IPR011004">
    <property type="entry name" value="Trimer_LpxA-like_sf"/>
</dbReference>